<gene>
    <name evidence="1" type="ORF">G4D63_17035</name>
</gene>
<proteinExistence type="predicted"/>
<dbReference type="RefSeq" id="WP_163180991.1">
    <property type="nucleotide sequence ID" value="NZ_JAAIWM010000007.1"/>
</dbReference>
<dbReference type="AlphaFoldDB" id="A0A6M0QAW5"/>
<reference evidence="1 2" key="1">
    <citation type="submission" date="2020-02" db="EMBL/GenBank/DDBJ databases">
        <title>Bacillus aquiflavi sp. nov., isolated from yellow water of strong flavor Chinese baijiu in Yibin region of China.</title>
        <authorList>
            <person name="Xie J."/>
        </authorList>
    </citation>
    <scope>NUCLEOTIDE SEQUENCE [LARGE SCALE GENOMIC DNA]</scope>
    <source>
        <strain evidence="1 2">SA4</strain>
    </source>
</reference>
<dbReference type="InterPro" id="IPR014985">
    <property type="entry name" value="WbqC"/>
</dbReference>
<name>A0A6M0QAW5_9BACI</name>
<comment type="caution">
    <text evidence="1">The sequence shown here is derived from an EMBL/GenBank/DDBJ whole genome shotgun (WGS) entry which is preliminary data.</text>
</comment>
<protein>
    <submittedName>
        <fullName evidence="1">WbqC family protein</fullName>
    </submittedName>
</protein>
<dbReference type="Proteomes" id="UP000481043">
    <property type="component" value="Unassembled WGS sequence"/>
</dbReference>
<evidence type="ECO:0000313" key="1">
    <source>
        <dbReference type="EMBL" id="NEY73442.1"/>
    </source>
</evidence>
<dbReference type="EMBL" id="JAAIWM010000007">
    <property type="protein sequence ID" value="NEY73442.1"/>
    <property type="molecule type" value="Genomic_DNA"/>
</dbReference>
<accession>A0A6M0QAW5</accession>
<organism evidence="1 2">
    <name type="scientific">Bacillus mesophilus</name>
    <dbReference type="NCBI Taxonomy" id="1808955"/>
    <lineage>
        <taxon>Bacteria</taxon>
        <taxon>Bacillati</taxon>
        <taxon>Bacillota</taxon>
        <taxon>Bacilli</taxon>
        <taxon>Bacillales</taxon>
        <taxon>Bacillaceae</taxon>
        <taxon>Bacillus</taxon>
    </lineage>
</organism>
<evidence type="ECO:0000313" key="2">
    <source>
        <dbReference type="Proteomes" id="UP000481043"/>
    </source>
</evidence>
<sequence>MIVSIHQPNLFPWMGFFEKMAASDTMILLDQVPYSKRSYQNRVKIKGTHGTKWLTVPVQVKGNFAQITHDVLISHDQDWKSKHVKTLEFFYGNSPQFNDLFPKIQQLYDLEHIDHLIDFTIPSIELIKKELGITTELIKASTLHAKGTRSELLAELVTAIGGDTYLSGPTGKDYIEDHYFKDRGLEIDYHPFQPFPYPQLFGEFTAGLSTLDFLFNVQDLSIWKGLKSL</sequence>
<dbReference type="Pfam" id="PF08889">
    <property type="entry name" value="WbqC"/>
    <property type="match status" value="1"/>
</dbReference>
<keyword evidence="2" id="KW-1185">Reference proteome</keyword>